<dbReference type="OrthoDB" id="418245at2759"/>
<reference evidence="1 2" key="1">
    <citation type="submission" date="2016-06" db="EMBL/GenBank/DDBJ databases">
        <title>The Draft Genome Sequence and Annotation of the Desert Woodrat Neotoma lepida.</title>
        <authorList>
            <person name="Campbell M."/>
            <person name="Oakeson K.F."/>
            <person name="Yandell M."/>
            <person name="Halpert J.R."/>
            <person name="Dearing D."/>
        </authorList>
    </citation>
    <scope>NUCLEOTIDE SEQUENCE [LARGE SCALE GENOMIC DNA]</scope>
    <source>
        <strain evidence="1">417</strain>
        <tissue evidence="1">Liver</tissue>
    </source>
</reference>
<dbReference type="Proteomes" id="UP000092124">
    <property type="component" value="Unassembled WGS sequence"/>
</dbReference>
<evidence type="ECO:0000313" key="2">
    <source>
        <dbReference type="Proteomes" id="UP000092124"/>
    </source>
</evidence>
<feature type="non-terminal residue" evidence="1">
    <location>
        <position position="1"/>
    </location>
</feature>
<sequence>PRTNGCGWEGSNSDILSYTNQKRNPSIASDHGYCRSLSKGSGEKQKLSMSCGEEPNGGGWEWSNSDVMNYLNWERNPFTALDRGFCGSLSRAS</sequence>
<dbReference type="PRINTS" id="PR01504">
    <property type="entry name" value="PNCREATITSAP"/>
</dbReference>
<name>A0A1A6HI07_NEOLE</name>
<proteinExistence type="predicted"/>
<accession>A0A1A6HI07</accession>
<protein>
    <submittedName>
        <fullName evidence="1">Uncharacterized protein</fullName>
    </submittedName>
</protein>
<comment type="caution">
    <text evidence="1">The sequence shown here is derived from an EMBL/GenBank/DDBJ whole genome shotgun (WGS) entry which is preliminary data.</text>
</comment>
<organism evidence="1 2">
    <name type="scientific">Neotoma lepida</name>
    <name type="common">Desert woodrat</name>
    <dbReference type="NCBI Taxonomy" id="56216"/>
    <lineage>
        <taxon>Eukaryota</taxon>
        <taxon>Metazoa</taxon>
        <taxon>Chordata</taxon>
        <taxon>Craniata</taxon>
        <taxon>Vertebrata</taxon>
        <taxon>Euteleostomi</taxon>
        <taxon>Mammalia</taxon>
        <taxon>Eutheria</taxon>
        <taxon>Euarchontoglires</taxon>
        <taxon>Glires</taxon>
        <taxon>Rodentia</taxon>
        <taxon>Myomorpha</taxon>
        <taxon>Muroidea</taxon>
        <taxon>Cricetidae</taxon>
        <taxon>Neotominae</taxon>
        <taxon>Neotoma</taxon>
    </lineage>
</organism>
<feature type="non-terminal residue" evidence="1">
    <location>
        <position position="93"/>
    </location>
</feature>
<dbReference type="AlphaFoldDB" id="A0A1A6HI07"/>
<evidence type="ECO:0000313" key="1">
    <source>
        <dbReference type="EMBL" id="OBS77896.1"/>
    </source>
</evidence>
<gene>
    <name evidence="1" type="ORF">A6R68_19715</name>
</gene>
<dbReference type="EMBL" id="LZPO01027720">
    <property type="protein sequence ID" value="OBS77896.1"/>
    <property type="molecule type" value="Genomic_DNA"/>
</dbReference>
<dbReference type="STRING" id="56216.A0A1A6HI07"/>
<keyword evidence="2" id="KW-1185">Reference proteome</keyword>